<dbReference type="EMBL" id="KN825871">
    <property type="protein sequence ID" value="KIK81080.1"/>
    <property type="molecule type" value="Genomic_DNA"/>
</dbReference>
<dbReference type="InParanoid" id="A0A0D0DPT8"/>
<gene>
    <name evidence="1" type="ORF">PAXRUDRAFT_38842</name>
</gene>
<dbReference type="Proteomes" id="UP000054538">
    <property type="component" value="Unassembled WGS sequence"/>
</dbReference>
<sequence>DITGEPKAKMQWTYYFQNITQHYMVIVEGWPNSIPFANLSGITSSLPQLEMLQCKWEMGMTYWKKLTEGEYSELCQKHNEQLECSELIKASHCTHSDKGKKHSHHST</sequence>
<keyword evidence="2" id="KW-1185">Reference proteome</keyword>
<proteinExistence type="predicted"/>
<protein>
    <submittedName>
        <fullName evidence="1">Uncharacterized protein</fullName>
    </submittedName>
</protein>
<dbReference type="STRING" id="930991.A0A0D0DPT8"/>
<reference evidence="2" key="2">
    <citation type="submission" date="2015-01" db="EMBL/GenBank/DDBJ databases">
        <title>Evolutionary Origins and Diversification of the Mycorrhizal Mutualists.</title>
        <authorList>
            <consortium name="DOE Joint Genome Institute"/>
            <consortium name="Mycorrhizal Genomics Consortium"/>
            <person name="Kohler A."/>
            <person name="Kuo A."/>
            <person name="Nagy L.G."/>
            <person name="Floudas D."/>
            <person name="Copeland A."/>
            <person name="Barry K.W."/>
            <person name="Cichocki N."/>
            <person name="Veneault-Fourrey C."/>
            <person name="LaButti K."/>
            <person name="Lindquist E.A."/>
            <person name="Lipzen A."/>
            <person name="Lundell T."/>
            <person name="Morin E."/>
            <person name="Murat C."/>
            <person name="Riley R."/>
            <person name="Ohm R."/>
            <person name="Sun H."/>
            <person name="Tunlid A."/>
            <person name="Henrissat B."/>
            <person name="Grigoriev I.V."/>
            <person name="Hibbett D.S."/>
            <person name="Martin F."/>
        </authorList>
    </citation>
    <scope>NUCLEOTIDE SEQUENCE [LARGE SCALE GENOMIC DNA]</scope>
    <source>
        <strain evidence="2">Ve08.2h10</strain>
    </source>
</reference>
<feature type="non-terminal residue" evidence="1">
    <location>
        <position position="1"/>
    </location>
</feature>
<dbReference type="AlphaFoldDB" id="A0A0D0DPT8"/>
<evidence type="ECO:0000313" key="2">
    <source>
        <dbReference type="Proteomes" id="UP000054538"/>
    </source>
</evidence>
<accession>A0A0D0DPT8</accession>
<name>A0A0D0DPT8_9AGAM</name>
<dbReference type="HOGENOM" id="CLU_158819_1_0_1"/>
<evidence type="ECO:0000313" key="1">
    <source>
        <dbReference type="EMBL" id="KIK81080.1"/>
    </source>
</evidence>
<reference evidence="1 2" key="1">
    <citation type="submission" date="2014-04" db="EMBL/GenBank/DDBJ databases">
        <authorList>
            <consortium name="DOE Joint Genome Institute"/>
            <person name="Kuo A."/>
            <person name="Kohler A."/>
            <person name="Jargeat P."/>
            <person name="Nagy L.G."/>
            <person name="Floudas D."/>
            <person name="Copeland A."/>
            <person name="Barry K.W."/>
            <person name="Cichocki N."/>
            <person name="Veneault-Fourrey C."/>
            <person name="LaButti K."/>
            <person name="Lindquist E.A."/>
            <person name="Lipzen A."/>
            <person name="Lundell T."/>
            <person name="Morin E."/>
            <person name="Murat C."/>
            <person name="Sun H."/>
            <person name="Tunlid A."/>
            <person name="Henrissat B."/>
            <person name="Grigoriev I.V."/>
            <person name="Hibbett D.S."/>
            <person name="Martin F."/>
            <person name="Nordberg H.P."/>
            <person name="Cantor M.N."/>
            <person name="Hua S.X."/>
        </authorList>
    </citation>
    <scope>NUCLEOTIDE SEQUENCE [LARGE SCALE GENOMIC DNA]</scope>
    <source>
        <strain evidence="1 2">Ve08.2h10</strain>
    </source>
</reference>
<dbReference type="OrthoDB" id="2685026at2759"/>
<organism evidence="1 2">
    <name type="scientific">Paxillus rubicundulus Ve08.2h10</name>
    <dbReference type="NCBI Taxonomy" id="930991"/>
    <lineage>
        <taxon>Eukaryota</taxon>
        <taxon>Fungi</taxon>
        <taxon>Dikarya</taxon>
        <taxon>Basidiomycota</taxon>
        <taxon>Agaricomycotina</taxon>
        <taxon>Agaricomycetes</taxon>
        <taxon>Agaricomycetidae</taxon>
        <taxon>Boletales</taxon>
        <taxon>Paxilineae</taxon>
        <taxon>Paxillaceae</taxon>
        <taxon>Paxillus</taxon>
    </lineage>
</organism>
<feature type="non-terminal residue" evidence="1">
    <location>
        <position position="107"/>
    </location>
</feature>